<dbReference type="InterPro" id="IPR042099">
    <property type="entry name" value="ANL_N_sf"/>
</dbReference>
<evidence type="ECO:0000256" key="1">
    <source>
        <dbReference type="SAM" id="MobiDB-lite"/>
    </source>
</evidence>
<dbReference type="AlphaFoldDB" id="A0A0U1Z2J5"/>
<sequence length="394" mass="43389">MVQMIAASVASDWVRELMEWHFNPDTGSPFWLAKAESLDFDPRSDVRCVADLVRFPDVSSDLRDVRVEQLVPKGIREGTPRVFESGGTTGRPKRIVDFTAWDEEATATNAALDEHAFPEQGNWLYVGPTGPHVMAYIVARVARLRAGAVLSLDFDPRWVKQALRAGQHSVAEAYVAHIVEQAHDILQDQRIATAVFTPPILIAAARRTRLVRRLDRVSAIMWAGTSISPETLRLLEADIFPGITFAGQYGNTMMGATMQRPRGDDDPARCVFRSLYPRAHVDVVDFADPTRPVAYGARGRVRVHRLTRDMFLPNMLERDSAIRVARVNGDDDLADVRPCSPDELNMADADRTDAASSSPGPYAPGGAYANGSYEAYGEYGGGAYSDGAYVEGVY</sequence>
<dbReference type="Gene3D" id="3.40.50.12780">
    <property type="entry name" value="N-terminal domain of ligase-like"/>
    <property type="match status" value="1"/>
</dbReference>
<name>A0A0U1Z2J5_9NOCA</name>
<accession>A0A0U1Z2J5</accession>
<dbReference type="SUPFAM" id="SSF56801">
    <property type="entry name" value="Acetyl-CoA synthetase-like"/>
    <property type="match status" value="1"/>
</dbReference>
<organism evidence="2">
    <name type="scientific">Nocardia terpenica</name>
    <dbReference type="NCBI Taxonomy" id="455432"/>
    <lineage>
        <taxon>Bacteria</taxon>
        <taxon>Bacillati</taxon>
        <taxon>Actinomycetota</taxon>
        <taxon>Actinomycetes</taxon>
        <taxon>Mycobacteriales</taxon>
        <taxon>Nocardiaceae</taxon>
        <taxon>Nocardia</taxon>
    </lineage>
</organism>
<reference evidence="2" key="2">
    <citation type="journal article" date="2016" name="Org. Biomol. Chem.">
        <title>Target-specific identification and characterization of the putative gene cluster for brasilinolide biosynthesis revealing the mechanistic insights and combinatorial synthetic utility of 2-deoxy-l-fucose biosynthetic enzymes.</title>
        <authorList>
            <person name="Chiu H.T."/>
            <person name="Weng C.P."/>
            <person name="Lin Y.C."/>
            <person name="Chen K.H."/>
        </authorList>
    </citation>
    <scope>NUCLEOTIDE SEQUENCE</scope>
    <source>
        <strain evidence="2">IFM 0406</strain>
    </source>
</reference>
<feature type="region of interest" description="Disordered" evidence="1">
    <location>
        <begin position="332"/>
        <end position="363"/>
    </location>
</feature>
<dbReference type="EMBL" id="KP161205">
    <property type="protein sequence ID" value="AJO72792.1"/>
    <property type="molecule type" value="Genomic_DNA"/>
</dbReference>
<protein>
    <submittedName>
        <fullName evidence="2">Adenylase</fullName>
    </submittedName>
</protein>
<evidence type="ECO:0000313" key="2">
    <source>
        <dbReference type="EMBL" id="AJO72792.1"/>
    </source>
</evidence>
<reference evidence="2" key="1">
    <citation type="submission" date="2014-11" db="EMBL/GenBank/DDBJ databases">
        <authorList>
            <person name="Zhu J."/>
            <person name="Qi W."/>
            <person name="Song R."/>
        </authorList>
    </citation>
    <scope>NUCLEOTIDE SEQUENCE</scope>
    <source>
        <strain evidence="2">IFM 0406</strain>
    </source>
</reference>
<feature type="compositionally biased region" description="Low complexity" evidence="1">
    <location>
        <begin position="354"/>
        <end position="363"/>
    </location>
</feature>
<proteinExistence type="predicted"/>